<keyword evidence="5 11" id="KW-0808">Transferase</keyword>
<dbReference type="STRING" id="1312852.EG19_08275"/>
<dbReference type="InterPro" id="IPR000623">
    <property type="entry name" value="Shikimate_kinase/TSH1"/>
</dbReference>
<dbReference type="GO" id="GO:0004765">
    <property type="term" value="F:shikimate kinase activity"/>
    <property type="evidence" value="ECO:0007669"/>
    <property type="project" value="UniProtKB-UniRule"/>
</dbReference>
<keyword evidence="11" id="KW-0460">Magnesium</keyword>
<keyword evidence="6 11" id="KW-0547">Nucleotide-binding</keyword>
<evidence type="ECO:0000256" key="1">
    <source>
        <dbReference type="ARBA" id="ARBA00004842"/>
    </source>
</evidence>
<dbReference type="GO" id="GO:0005524">
    <property type="term" value="F:ATP binding"/>
    <property type="evidence" value="ECO:0007669"/>
    <property type="project" value="UniProtKB-UniRule"/>
</dbReference>
<evidence type="ECO:0000313" key="12">
    <source>
        <dbReference type="EMBL" id="KDA52983.1"/>
    </source>
</evidence>
<dbReference type="InterPro" id="IPR031322">
    <property type="entry name" value="Shikimate/glucono_kinase"/>
</dbReference>
<comment type="pathway">
    <text evidence="1 11">Metabolic intermediate biosynthesis; chorismate biosynthesis; chorismate from D-erythrose 4-phosphate and phosphoenolpyruvate: step 5/7.</text>
</comment>
<dbReference type="RefSeq" id="WP_053335249.1">
    <property type="nucleotide sequence ID" value="NZ_JMFG01000036.1"/>
</dbReference>
<feature type="binding site" evidence="11">
    <location>
        <position position="82"/>
    </location>
    <ligand>
        <name>substrate</name>
    </ligand>
</feature>
<keyword evidence="9 11" id="KW-0057">Aromatic amino acid biosynthesis</keyword>
<keyword evidence="7 11" id="KW-0418">Kinase</keyword>
<evidence type="ECO:0000256" key="5">
    <source>
        <dbReference type="ARBA" id="ARBA00022679"/>
    </source>
</evidence>
<dbReference type="GO" id="GO:0005829">
    <property type="term" value="C:cytosol"/>
    <property type="evidence" value="ECO:0007669"/>
    <property type="project" value="TreeGrafter"/>
</dbReference>
<keyword evidence="11" id="KW-0479">Metal-binding</keyword>
<dbReference type="HAMAP" id="MF_00109">
    <property type="entry name" value="Shikimate_kinase"/>
    <property type="match status" value="1"/>
</dbReference>
<feature type="binding site" evidence="11">
    <location>
        <position position="36"/>
    </location>
    <ligand>
        <name>substrate</name>
    </ligand>
</feature>
<dbReference type="InterPro" id="IPR023000">
    <property type="entry name" value="Shikimate_kinase_CS"/>
</dbReference>
<reference evidence="12 13" key="1">
    <citation type="submission" date="2014-04" db="EMBL/GenBank/DDBJ databases">
        <title>The Genome Sequence of Thermoanaerobaculum aquaticum MP-01, The First Cultivated Group 23 Acidobacterium.</title>
        <authorList>
            <person name="Stamps B.W."/>
            <person name="Losey N.A."/>
            <person name="Lawson P.A."/>
            <person name="Stevenson B.S."/>
        </authorList>
    </citation>
    <scope>NUCLEOTIDE SEQUENCE [LARGE SCALE GENOMIC DNA]</scope>
    <source>
        <strain evidence="12 13">MP-01</strain>
    </source>
</reference>
<keyword evidence="4 11" id="KW-0028">Amino-acid biosynthesis</keyword>
<dbReference type="PRINTS" id="PR01100">
    <property type="entry name" value="SHIKIMTKNASE"/>
</dbReference>
<keyword evidence="8 11" id="KW-0067">ATP-binding</keyword>
<dbReference type="PANTHER" id="PTHR21087:SF16">
    <property type="entry name" value="SHIKIMATE KINASE 1, CHLOROPLASTIC"/>
    <property type="match status" value="1"/>
</dbReference>
<dbReference type="Gene3D" id="3.40.50.300">
    <property type="entry name" value="P-loop containing nucleotide triphosphate hydrolases"/>
    <property type="match status" value="1"/>
</dbReference>
<dbReference type="Pfam" id="PF01202">
    <property type="entry name" value="SKI"/>
    <property type="match status" value="1"/>
</dbReference>
<sequence>MSTGTRVFLVGFMGCGKTTTGQALARRLGWAFVDLDTQVEQVFGLSVRDIFAQHGEAAFREEEARQLVETTRLERVVVATGGGTFVPEANRVLVQRSGISVFLDVPWGEILRRLPNKWEERPLFRSPEQALELYRLRLPFYRLADFTVRPLFGEDAEALAGRIALLLRGLLCAT</sequence>
<dbReference type="Proteomes" id="UP000027284">
    <property type="component" value="Unassembled WGS sequence"/>
</dbReference>
<evidence type="ECO:0000256" key="10">
    <source>
        <dbReference type="ARBA" id="ARBA00048567"/>
    </source>
</evidence>
<organism evidence="12 13">
    <name type="scientific">Thermoanaerobaculum aquaticum</name>
    <dbReference type="NCBI Taxonomy" id="1312852"/>
    <lineage>
        <taxon>Bacteria</taxon>
        <taxon>Pseudomonadati</taxon>
        <taxon>Acidobacteriota</taxon>
        <taxon>Thermoanaerobaculia</taxon>
        <taxon>Thermoanaerobaculales</taxon>
        <taxon>Thermoanaerobaculaceae</taxon>
        <taxon>Thermoanaerobaculum</taxon>
    </lineage>
</organism>
<evidence type="ECO:0000256" key="4">
    <source>
        <dbReference type="ARBA" id="ARBA00022605"/>
    </source>
</evidence>
<evidence type="ECO:0000256" key="8">
    <source>
        <dbReference type="ARBA" id="ARBA00022840"/>
    </source>
</evidence>
<comment type="similarity">
    <text evidence="2 11">Belongs to the shikimate kinase family.</text>
</comment>
<dbReference type="GO" id="GO:0009423">
    <property type="term" value="P:chorismate biosynthetic process"/>
    <property type="evidence" value="ECO:0007669"/>
    <property type="project" value="UniProtKB-UniRule"/>
</dbReference>
<dbReference type="InterPro" id="IPR027417">
    <property type="entry name" value="P-loop_NTPase"/>
</dbReference>
<evidence type="ECO:0000256" key="2">
    <source>
        <dbReference type="ARBA" id="ARBA00006997"/>
    </source>
</evidence>
<dbReference type="PANTHER" id="PTHR21087">
    <property type="entry name" value="SHIKIMATE KINASE"/>
    <property type="match status" value="1"/>
</dbReference>
<keyword evidence="13" id="KW-1185">Reference proteome</keyword>
<dbReference type="GO" id="GO:0009073">
    <property type="term" value="P:aromatic amino acid family biosynthetic process"/>
    <property type="evidence" value="ECO:0007669"/>
    <property type="project" value="UniProtKB-KW"/>
</dbReference>
<name>A0A062XQC6_9BACT</name>
<comment type="function">
    <text evidence="11">Catalyzes the specific phosphorylation of the 3-hydroxyl group of shikimic acid using ATP as a cosubstrate.</text>
</comment>
<dbReference type="EMBL" id="JMFG01000036">
    <property type="protein sequence ID" value="KDA52983.1"/>
    <property type="molecule type" value="Genomic_DNA"/>
</dbReference>
<dbReference type="CDD" id="cd00464">
    <property type="entry name" value="SK"/>
    <property type="match status" value="1"/>
</dbReference>
<comment type="catalytic activity">
    <reaction evidence="10 11">
        <text>shikimate + ATP = 3-phosphoshikimate + ADP + H(+)</text>
        <dbReference type="Rhea" id="RHEA:13121"/>
        <dbReference type="ChEBI" id="CHEBI:15378"/>
        <dbReference type="ChEBI" id="CHEBI:30616"/>
        <dbReference type="ChEBI" id="CHEBI:36208"/>
        <dbReference type="ChEBI" id="CHEBI:145989"/>
        <dbReference type="ChEBI" id="CHEBI:456216"/>
        <dbReference type="EC" id="2.7.1.71"/>
    </reaction>
</comment>
<evidence type="ECO:0000256" key="11">
    <source>
        <dbReference type="HAMAP-Rule" id="MF_00109"/>
    </source>
</evidence>
<protein>
    <recommendedName>
        <fullName evidence="3 11">Shikimate kinase</fullName>
        <shortName evidence="11">SK</shortName>
        <ecNumber evidence="3 11">2.7.1.71</ecNumber>
    </recommendedName>
</protein>
<feature type="binding site" evidence="11">
    <location>
        <position position="137"/>
    </location>
    <ligand>
        <name>substrate</name>
    </ligand>
</feature>
<accession>A0A062XQC6</accession>
<comment type="caution">
    <text evidence="11">Lacks conserved residue(s) required for the propagation of feature annotation.</text>
</comment>
<proteinExistence type="inferred from homology"/>
<keyword evidence="11" id="KW-0963">Cytoplasm</keyword>
<evidence type="ECO:0000256" key="3">
    <source>
        <dbReference type="ARBA" id="ARBA00012154"/>
    </source>
</evidence>
<evidence type="ECO:0000313" key="13">
    <source>
        <dbReference type="Proteomes" id="UP000027284"/>
    </source>
</evidence>
<comment type="subcellular location">
    <subcellularLocation>
        <location evidence="11">Cytoplasm</location>
    </subcellularLocation>
</comment>
<feature type="binding site" evidence="11">
    <location>
        <position position="60"/>
    </location>
    <ligand>
        <name>substrate</name>
    </ligand>
</feature>
<evidence type="ECO:0000256" key="7">
    <source>
        <dbReference type="ARBA" id="ARBA00022777"/>
    </source>
</evidence>
<gene>
    <name evidence="11" type="primary">aroK</name>
    <name evidence="12" type="ORF">EG19_08275</name>
</gene>
<evidence type="ECO:0000256" key="9">
    <source>
        <dbReference type="ARBA" id="ARBA00023141"/>
    </source>
</evidence>
<feature type="binding site" evidence="11">
    <location>
        <position position="18"/>
    </location>
    <ligand>
        <name>Mg(2+)</name>
        <dbReference type="ChEBI" id="CHEBI:18420"/>
    </ligand>
</feature>
<comment type="cofactor">
    <cofactor evidence="11">
        <name>Mg(2+)</name>
        <dbReference type="ChEBI" id="CHEBI:18420"/>
    </cofactor>
    <text evidence="11">Binds 1 Mg(2+) ion per subunit.</text>
</comment>
<dbReference type="PROSITE" id="PS01128">
    <property type="entry name" value="SHIKIMATE_KINASE"/>
    <property type="match status" value="1"/>
</dbReference>
<comment type="subunit">
    <text evidence="11">Monomer.</text>
</comment>
<evidence type="ECO:0000256" key="6">
    <source>
        <dbReference type="ARBA" id="ARBA00022741"/>
    </source>
</evidence>
<feature type="binding site" evidence="11">
    <location>
        <position position="121"/>
    </location>
    <ligand>
        <name>ATP</name>
        <dbReference type="ChEBI" id="CHEBI:30616"/>
    </ligand>
</feature>
<dbReference type="UniPathway" id="UPA00053">
    <property type="reaction ID" value="UER00088"/>
</dbReference>
<dbReference type="GO" id="GO:0000287">
    <property type="term" value="F:magnesium ion binding"/>
    <property type="evidence" value="ECO:0007669"/>
    <property type="project" value="UniProtKB-UniRule"/>
</dbReference>
<comment type="caution">
    <text evidence="12">The sequence shown here is derived from an EMBL/GenBank/DDBJ whole genome shotgun (WGS) entry which is preliminary data.</text>
</comment>
<dbReference type="EC" id="2.7.1.71" evidence="3 11"/>
<feature type="binding site" evidence="11">
    <location>
        <begin position="14"/>
        <end position="19"/>
    </location>
    <ligand>
        <name>ATP</name>
        <dbReference type="ChEBI" id="CHEBI:30616"/>
    </ligand>
</feature>
<dbReference type="OrthoDB" id="9800332at2"/>
<dbReference type="SUPFAM" id="SSF52540">
    <property type="entry name" value="P-loop containing nucleoside triphosphate hydrolases"/>
    <property type="match status" value="1"/>
</dbReference>
<dbReference type="AlphaFoldDB" id="A0A062XQC6"/>
<dbReference type="GO" id="GO:0008652">
    <property type="term" value="P:amino acid biosynthetic process"/>
    <property type="evidence" value="ECO:0007669"/>
    <property type="project" value="UniProtKB-KW"/>
</dbReference>